<sequence>MVYLIPLSLTVFGAYYFDIKKNKRGERILYNFLFIYLVFLIGFRFEVGGDTLMYMQDYIWRVDITEWQFSWTDYYEPLYTLLCALSKTVGDDFVYFQLLHIIILNSCLFYFISKSTEYRFSALFFCFIYYYLYFSTEILRESLAIFVFVLNYKNYEEGNWFKYYCGVCIAILFHISAVILIVFPFVKWLRFNWKYWIIMMLSIVVFSKLNTVFSLFADIEKISEKMAIYEDSSLVSGGILGAILTLLVCSRFTLLPIAIYLWDKKILKECPKYEGLICFYTLLGVGAWFNSVIFERFPNYITPLFFISLTNIIIPSFFKTATLSRKMMGIFFLCVTLIVYASFPARIYMRYIPYYSVFNPHSVVRIK</sequence>
<reference evidence="2 3" key="1">
    <citation type="submission" date="2015-09" db="EMBL/GenBank/DDBJ databases">
        <authorList>
            <consortium name="Pathogen Informatics"/>
        </authorList>
    </citation>
    <scope>NUCLEOTIDE SEQUENCE [LARGE SCALE GENOMIC DNA]</scope>
    <source>
        <strain evidence="2 3">2789STDY5834945</strain>
    </source>
</reference>
<dbReference type="Pfam" id="PF14897">
    <property type="entry name" value="EpsG"/>
    <property type="match status" value="1"/>
</dbReference>
<accession>A0A174W358</accession>
<evidence type="ECO:0000313" key="3">
    <source>
        <dbReference type="Proteomes" id="UP000095541"/>
    </source>
</evidence>
<evidence type="ECO:0000313" key="2">
    <source>
        <dbReference type="EMBL" id="CUQ38977.1"/>
    </source>
</evidence>
<protein>
    <recommendedName>
        <fullName evidence="4">EpsG family protein</fullName>
    </recommendedName>
</protein>
<feature type="transmembrane region" description="Helical" evidence="1">
    <location>
        <begin position="330"/>
        <end position="349"/>
    </location>
</feature>
<feature type="transmembrane region" description="Helical" evidence="1">
    <location>
        <begin position="124"/>
        <end position="149"/>
    </location>
</feature>
<gene>
    <name evidence="2" type="ORF">ERS852557_04104</name>
</gene>
<dbReference type="EMBL" id="CZBI01000006">
    <property type="protein sequence ID" value="CUQ38977.1"/>
    <property type="molecule type" value="Genomic_DNA"/>
</dbReference>
<keyword evidence="1" id="KW-0812">Transmembrane</keyword>
<keyword evidence="1" id="KW-0472">Membrane</keyword>
<dbReference type="Proteomes" id="UP000095541">
    <property type="component" value="Unassembled WGS sequence"/>
</dbReference>
<proteinExistence type="predicted"/>
<feature type="transmembrane region" description="Helical" evidence="1">
    <location>
        <begin position="300"/>
        <end position="318"/>
    </location>
</feature>
<feature type="transmembrane region" description="Helical" evidence="1">
    <location>
        <begin position="28"/>
        <end position="45"/>
    </location>
</feature>
<dbReference type="AlphaFoldDB" id="A0A174W358"/>
<name>A0A174W358_BACT4</name>
<feature type="transmembrane region" description="Helical" evidence="1">
    <location>
        <begin position="237"/>
        <end position="261"/>
    </location>
</feature>
<feature type="transmembrane region" description="Helical" evidence="1">
    <location>
        <begin position="94"/>
        <end position="112"/>
    </location>
</feature>
<keyword evidence="1" id="KW-1133">Transmembrane helix</keyword>
<feature type="transmembrane region" description="Helical" evidence="1">
    <location>
        <begin position="273"/>
        <end position="294"/>
    </location>
</feature>
<feature type="transmembrane region" description="Helical" evidence="1">
    <location>
        <begin position="195"/>
        <end position="217"/>
    </location>
</feature>
<dbReference type="RefSeq" id="WP_055221317.1">
    <property type="nucleotide sequence ID" value="NZ_CZBI01000006.1"/>
</dbReference>
<evidence type="ECO:0008006" key="4">
    <source>
        <dbReference type="Google" id="ProtNLM"/>
    </source>
</evidence>
<dbReference type="InterPro" id="IPR049458">
    <property type="entry name" value="EpsG-like"/>
</dbReference>
<evidence type="ECO:0000256" key="1">
    <source>
        <dbReference type="SAM" id="Phobius"/>
    </source>
</evidence>
<organism evidence="2 3">
    <name type="scientific">Bacteroides thetaiotaomicron</name>
    <dbReference type="NCBI Taxonomy" id="818"/>
    <lineage>
        <taxon>Bacteria</taxon>
        <taxon>Pseudomonadati</taxon>
        <taxon>Bacteroidota</taxon>
        <taxon>Bacteroidia</taxon>
        <taxon>Bacteroidales</taxon>
        <taxon>Bacteroidaceae</taxon>
        <taxon>Bacteroides</taxon>
    </lineage>
</organism>
<feature type="transmembrane region" description="Helical" evidence="1">
    <location>
        <begin position="161"/>
        <end position="183"/>
    </location>
</feature>